<evidence type="ECO:0000313" key="2">
    <source>
        <dbReference type="EMBL" id="RNB58796.1"/>
    </source>
</evidence>
<organism evidence="2 3">
    <name type="scientific">Brevibacillus agri</name>
    <dbReference type="NCBI Taxonomy" id="51101"/>
    <lineage>
        <taxon>Bacteria</taxon>
        <taxon>Bacillati</taxon>
        <taxon>Bacillota</taxon>
        <taxon>Bacilli</taxon>
        <taxon>Bacillales</taxon>
        <taxon>Paenibacillaceae</taxon>
        <taxon>Brevibacillus</taxon>
    </lineage>
</organism>
<dbReference type="Proteomes" id="UP000317180">
    <property type="component" value="Unassembled WGS sequence"/>
</dbReference>
<dbReference type="EMBL" id="RHHN01000017">
    <property type="protein sequence ID" value="RNB58796.1"/>
    <property type="molecule type" value="Genomic_DNA"/>
</dbReference>
<evidence type="ECO:0000313" key="4">
    <source>
        <dbReference type="Proteomes" id="UP000317180"/>
    </source>
</evidence>
<name>A0A3M8B5S8_9BACL</name>
<reference evidence="2 3" key="1">
    <citation type="submission" date="2018-10" db="EMBL/GenBank/DDBJ databases">
        <title>Phylogenomics of Brevibacillus.</title>
        <authorList>
            <person name="Dunlap C."/>
        </authorList>
    </citation>
    <scope>NUCLEOTIDE SEQUENCE [LARGE SCALE GENOMIC DNA]</scope>
    <source>
        <strain evidence="2 3">NRRL NRS 1219</strain>
    </source>
</reference>
<dbReference type="InterPro" id="IPR049253">
    <property type="entry name" value="DUF6886"/>
</dbReference>
<comment type="caution">
    <text evidence="2">The sequence shown here is derived from an EMBL/GenBank/DDBJ whole genome shotgun (WGS) entry which is preliminary data.</text>
</comment>
<evidence type="ECO:0000313" key="1">
    <source>
        <dbReference type="EMBL" id="GED27279.1"/>
    </source>
</evidence>
<reference evidence="1 4" key="2">
    <citation type="submission" date="2019-06" db="EMBL/GenBank/DDBJ databases">
        <title>Whole genome shotgun sequence of Brevibacillus agri NBRC 15538.</title>
        <authorList>
            <person name="Hosoyama A."/>
            <person name="Uohara A."/>
            <person name="Ohji S."/>
            <person name="Ichikawa N."/>
        </authorList>
    </citation>
    <scope>NUCLEOTIDE SEQUENCE [LARGE SCALE GENOMIC DNA]</scope>
    <source>
        <strain evidence="1 4">NBRC 15538</strain>
    </source>
</reference>
<protein>
    <submittedName>
        <fullName evidence="2">Uncharacterized protein</fullName>
    </submittedName>
</protein>
<sequence length="170" mass="19049">MDYVFHYSEDPSIATFHPRAHPSHPSLPPSVWAIDAERAPMYYFPRDWPRIAFYAKADSTAADKERFLGLGSARMVIAIESRWYSTLATTVLYQYTFAADLFSCLDEGAGYFVSSKSVQPVEVTAMGNLLARLAQANIELRITPSLMPLKAALLDSSLQFSMIRMRNAVT</sequence>
<dbReference type="Proteomes" id="UP000276178">
    <property type="component" value="Unassembled WGS sequence"/>
</dbReference>
<accession>A0A3M8B5S8</accession>
<dbReference type="GeneID" id="82811392"/>
<dbReference type="EMBL" id="BJOD01000038">
    <property type="protein sequence ID" value="GED27279.1"/>
    <property type="molecule type" value="Genomic_DNA"/>
</dbReference>
<dbReference type="Pfam" id="PF21820">
    <property type="entry name" value="DUF6886"/>
    <property type="match status" value="1"/>
</dbReference>
<dbReference type="AlphaFoldDB" id="A0A3M8B5S8"/>
<gene>
    <name evidence="1" type="ORF">BAG01nite_33810</name>
    <name evidence="2" type="ORF">EB820_05295</name>
</gene>
<proteinExistence type="predicted"/>
<keyword evidence="4" id="KW-1185">Reference proteome</keyword>
<evidence type="ECO:0000313" key="3">
    <source>
        <dbReference type="Proteomes" id="UP000276178"/>
    </source>
</evidence>
<dbReference type="OrthoDB" id="156685at2"/>
<dbReference type="RefSeq" id="WP_122952631.1">
    <property type="nucleotide sequence ID" value="NZ_BJOD01000038.1"/>
</dbReference>